<evidence type="ECO:0000313" key="2">
    <source>
        <dbReference type="Proteomes" id="UP000266622"/>
    </source>
</evidence>
<accession>A0A397WMH3</accession>
<comment type="caution">
    <text evidence="1">The sequence shown here is derived from an EMBL/GenBank/DDBJ whole genome shotgun (WGS) entry which is preliminary data.</text>
</comment>
<name>A0A397WMH3_9ARCH</name>
<organism evidence="1 2">
    <name type="scientific">Candidatus Nanoclepta minutus</name>
    <dbReference type="NCBI Taxonomy" id="1940235"/>
    <lineage>
        <taxon>Archaea</taxon>
        <taxon>Nanobdellota</taxon>
        <taxon>Candidatus Nanoclepta</taxon>
    </lineage>
</organism>
<dbReference type="Proteomes" id="UP000266622">
    <property type="component" value="Unassembled WGS sequence"/>
</dbReference>
<protein>
    <submittedName>
        <fullName evidence="1">Uncharacterized protein</fullName>
    </submittedName>
</protein>
<dbReference type="AlphaFoldDB" id="A0A397WMH3"/>
<reference evidence="1 2" key="1">
    <citation type="journal article" date="2018" name="Syst. Appl. Microbiol.">
        <title>A new symbiotic nanoarchaeote (Candidatus Nanoclepta minutus) and its host (Zestosphaera tikiterensis gen. nov., sp. nov.) from a New Zealand hot spring.</title>
        <authorList>
            <person name="St John E."/>
            <person name="Liu Y."/>
            <person name="Podar M."/>
            <person name="Stott M.B."/>
            <person name="Meneghin J."/>
            <person name="Chen Z."/>
            <person name="Lagutin K."/>
            <person name="Mitchell K."/>
            <person name="Reysenbach A.L."/>
        </authorList>
    </citation>
    <scope>NUCLEOTIDE SEQUENCE [LARGE SCALE GENOMIC DNA]</scope>
    <source>
        <strain evidence="1">NZ3</strain>
    </source>
</reference>
<sequence>MKRLIILLVLILSIVSLLIFFPVINRENTNENFQKEVFSYVEYAKNLCNALCLSLNNTYDLTGSCLSDRDTITGKYWTYPNISCYVESNLNPCIDKGIVEIELFNNCSIKKVSIVNET</sequence>
<gene>
    <name evidence="1" type="ORF">BXU00_01955</name>
</gene>
<evidence type="ECO:0000313" key="1">
    <source>
        <dbReference type="EMBL" id="RIB35275.1"/>
    </source>
</evidence>
<dbReference type="EMBL" id="MWMI01000003">
    <property type="protein sequence ID" value="RIB35275.1"/>
    <property type="molecule type" value="Genomic_DNA"/>
</dbReference>
<proteinExistence type="predicted"/>